<reference evidence="2 3" key="1">
    <citation type="journal article" date="2016" name="G3 (Bethesda)">
        <title>First Draft Assembly and Annotation of the Genome of a California Endemic Oak Quercus lobata Nee (Fagaceae).</title>
        <authorList>
            <person name="Sork V.L."/>
            <person name="Fitz-Gibbon S.T."/>
            <person name="Puiu D."/>
            <person name="Crepeau M."/>
            <person name="Gugger P.F."/>
            <person name="Sherman R."/>
            <person name="Stevens K."/>
            <person name="Langley C.H."/>
            <person name="Pellegrini M."/>
            <person name="Salzberg S.L."/>
        </authorList>
    </citation>
    <scope>NUCLEOTIDE SEQUENCE [LARGE SCALE GENOMIC DNA]</scope>
    <source>
        <strain evidence="2 3">cv. SW786</strain>
    </source>
</reference>
<reference evidence="2" key="2">
    <citation type="submission" date="2021-01" db="UniProtKB">
        <authorList>
            <consortium name="EnsemblPlants"/>
        </authorList>
    </citation>
    <scope>IDENTIFICATION</scope>
</reference>
<dbReference type="EnsemblPlants" id="QL10p053651:mrna">
    <property type="protein sequence ID" value="QL10p053651:mrna"/>
    <property type="gene ID" value="QL10p053651"/>
</dbReference>
<evidence type="ECO:0000313" key="3">
    <source>
        <dbReference type="Proteomes" id="UP000594261"/>
    </source>
</evidence>
<dbReference type="EMBL" id="LRBV02000010">
    <property type="status" value="NOT_ANNOTATED_CDS"/>
    <property type="molecule type" value="Genomic_DNA"/>
</dbReference>
<organism evidence="2 3">
    <name type="scientific">Quercus lobata</name>
    <name type="common">Valley oak</name>
    <dbReference type="NCBI Taxonomy" id="97700"/>
    <lineage>
        <taxon>Eukaryota</taxon>
        <taxon>Viridiplantae</taxon>
        <taxon>Streptophyta</taxon>
        <taxon>Embryophyta</taxon>
        <taxon>Tracheophyta</taxon>
        <taxon>Spermatophyta</taxon>
        <taxon>Magnoliopsida</taxon>
        <taxon>eudicotyledons</taxon>
        <taxon>Gunneridae</taxon>
        <taxon>Pentapetalae</taxon>
        <taxon>rosids</taxon>
        <taxon>fabids</taxon>
        <taxon>Fagales</taxon>
        <taxon>Fagaceae</taxon>
        <taxon>Quercus</taxon>
    </lineage>
</organism>
<accession>A0A7N2MSP9</accession>
<name>A0A7N2MSP9_QUELO</name>
<feature type="region of interest" description="Disordered" evidence="1">
    <location>
        <begin position="43"/>
        <end position="83"/>
    </location>
</feature>
<proteinExistence type="predicted"/>
<dbReference type="Gramene" id="QL10p053651:mrna">
    <property type="protein sequence ID" value="QL10p053651:mrna"/>
    <property type="gene ID" value="QL10p053651"/>
</dbReference>
<protein>
    <submittedName>
        <fullName evidence="2">Uncharacterized protein</fullName>
    </submittedName>
</protein>
<sequence>MRLVELYKPYVFFTGSFDDSNTEKLQVAARGSDADVHLFDFDPKCEADDPNEGVGEADDLNERVGEADDPDEVVGEADDPDVA</sequence>
<keyword evidence="3" id="KW-1185">Reference proteome</keyword>
<evidence type="ECO:0000256" key="1">
    <source>
        <dbReference type="SAM" id="MobiDB-lite"/>
    </source>
</evidence>
<feature type="compositionally biased region" description="Acidic residues" evidence="1">
    <location>
        <begin position="48"/>
        <end position="59"/>
    </location>
</feature>
<dbReference type="AlphaFoldDB" id="A0A7N2MSP9"/>
<feature type="compositionally biased region" description="Acidic residues" evidence="1">
    <location>
        <begin position="67"/>
        <end position="83"/>
    </location>
</feature>
<dbReference type="Proteomes" id="UP000594261">
    <property type="component" value="Chromosome 10"/>
</dbReference>
<evidence type="ECO:0000313" key="2">
    <source>
        <dbReference type="EnsemblPlants" id="QL10p053651:mrna"/>
    </source>
</evidence>
<dbReference type="InParanoid" id="A0A7N2MSP9"/>